<dbReference type="OrthoDB" id="2454358at2"/>
<protein>
    <submittedName>
        <fullName evidence="6">DoxX-like protein</fullName>
    </submittedName>
</protein>
<evidence type="ECO:0000256" key="5">
    <source>
        <dbReference type="SAM" id="Phobius"/>
    </source>
</evidence>
<gene>
    <name evidence="6" type="ORF">A8990_1383</name>
</gene>
<dbReference type="InterPro" id="IPR032808">
    <property type="entry name" value="DoxX"/>
</dbReference>
<keyword evidence="7" id="KW-1185">Reference proteome</keyword>
<evidence type="ECO:0000256" key="3">
    <source>
        <dbReference type="ARBA" id="ARBA00022989"/>
    </source>
</evidence>
<proteinExistence type="predicted"/>
<comment type="subcellular location">
    <subcellularLocation>
        <location evidence="1">Membrane</location>
        <topology evidence="1">Multi-pass membrane protein</topology>
    </subcellularLocation>
</comment>
<reference evidence="6 7" key="1">
    <citation type="submission" date="2018-08" db="EMBL/GenBank/DDBJ databases">
        <title>Genomic Encyclopedia of Type Strains, Phase III (KMG-III): the genomes of soil and plant-associated and newly described type strains.</title>
        <authorList>
            <person name="Whitman W."/>
        </authorList>
    </citation>
    <scope>NUCLEOTIDE SEQUENCE [LARGE SCALE GENOMIC DNA]</scope>
    <source>
        <strain evidence="6 7">CGMCC 1.10966</strain>
    </source>
</reference>
<evidence type="ECO:0000313" key="7">
    <source>
        <dbReference type="Proteomes" id="UP000256304"/>
    </source>
</evidence>
<dbReference type="RefSeq" id="WP_116191632.1">
    <property type="nucleotide sequence ID" value="NZ_QTTN01000038.1"/>
</dbReference>
<name>A0A3D9QV19_9BACL</name>
<feature type="transmembrane region" description="Helical" evidence="5">
    <location>
        <begin position="6"/>
        <end position="22"/>
    </location>
</feature>
<feature type="transmembrane region" description="Helical" evidence="5">
    <location>
        <begin position="69"/>
        <end position="89"/>
    </location>
</feature>
<dbReference type="GO" id="GO:0016020">
    <property type="term" value="C:membrane"/>
    <property type="evidence" value="ECO:0007669"/>
    <property type="project" value="UniProtKB-SubCell"/>
</dbReference>
<feature type="transmembrane region" description="Helical" evidence="5">
    <location>
        <begin position="96"/>
        <end position="112"/>
    </location>
</feature>
<feature type="transmembrane region" description="Helical" evidence="5">
    <location>
        <begin position="42"/>
        <end position="63"/>
    </location>
</feature>
<dbReference type="Pfam" id="PF13564">
    <property type="entry name" value="DoxX_2"/>
    <property type="match status" value="1"/>
</dbReference>
<evidence type="ECO:0000256" key="2">
    <source>
        <dbReference type="ARBA" id="ARBA00022692"/>
    </source>
</evidence>
<evidence type="ECO:0000256" key="1">
    <source>
        <dbReference type="ARBA" id="ARBA00004141"/>
    </source>
</evidence>
<dbReference type="AlphaFoldDB" id="A0A3D9QV19"/>
<evidence type="ECO:0000256" key="4">
    <source>
        <dbReference type="ARBA" id="ARBA00023136"/>
    </source>
</evidence>
<keyword evidence="4 5" id="KW-0472">Membrane</keyword>
<accession>A0A3D9QV19</accession>
<sequence length="113" mass="12220">MDILVWILQGLLAAMFIMASLGKISGAKAQKDTFEHLRLPQWFRWITGLVELVGAALLIAGYWNSNFTLVGALVIGVTAIGGTVAHLRVKDGMKHTFMIVLLGIIAFVIAGLN</sequence>
<dbReference type="Proteomes" id="UP000256304">
    <property type="component" value="Unassembled WGS sequence"/>
</dbReference>
<dbReference type="EMBL" id="QTTN01000038">
    <property type="protein sequence ID" value="REE68074.1"/>
    <property type="molecule type" value="Genomic_DNA"/>
</dbReference>
<comment type="caution">
    <text evidence="6">The sequence shown here is derived from an EMBL/GenBank/DDBJ whole genome shotgun (WGS) entry which is preliminary data.</text>
</comment>
<keyword evidence="3 5" id="KW-1133">Transmembrane helix</keyword>
<organism evidence="6 7">
    <name type="scientific">Paenibacillus taihuensis</name>
    <dbReference type="NCBI Taxonomy" id="1156355"/>
    <lineage>
        <taxon>Bacteria</taxon>
        <taxon>Bacillati</taxon>
        <taxon>Bacillota</taxon>
        <taxon>Bacilli</taxon>
        <taxon>Bacillales</taxon>
        <taxon>Paenibacillaceae</taxon>
        <taxon>Paenibacillus</taxon>
    </lineage>
</organism>
<evidence type="ECO:0000313" key="6">
    <source>
        <dbReference type="EMBL" id="REE68074.1"/>
    </source>
</evidence>
<keyword evidence="2 5" id="KW-0812">Transmembrane</keyword>